<proteinExistence type="predicted"/>
<evidence type="ECO:0000256" key="3">
    <source>
        <dbReference type="ARBA" id="ARBA00023128"/>
    </source>
</evidence>
<protein>
    <submittedName>
        <fullName evidence="7">28S ribosomal protein S30, mitochondrial</fullName>
    </submittedName>
</protein>
<keyword evidence="3" id="KW-0496">Mitochondrion</keyword>
<dbReference type="STRING" id="60517.A0A158R9D9"/>
<reference evidence="7" key="1">
    <citation type="submission" date="2016-04" db="UniProtKB">
        <authorList>
            <consortium name="WormBaseParasite"/>
        </authorList>
    </citation>
    <scope>IDENTIFICATION</scope>
</reference>
<dbReference type="AlphaFoldDB" id="A0A158R9D9"/>
<evidence type="ECO:0000256" key="4">
    <source>
        <dbReference type="ARBA" id="ARBA00023274"/>
    </source>
</evidence>
<dbReference type="GO" id="GO:0003735">
    <property type="term" value="F:structural constituent of ribosome"/>
    <property type="evidence" value="ECO:0007669"/>
    <property type="project" value="InterPro"/>
</dbReference>
<organism evidence="7">
    <name type="scientific">Taenia asiatica</name>
    <name type="common">Asian tapeworm</name>
    <dbReference type="NCBI Taxonomy" id="60517"/>
    <lineage>
        <taxon>Eukaryota</taxon>
        <taxon>Metazoa</taxon>
        <taxon>Spiralia</taxon>
        <taxon>Lophotrochozoa</taxon>
        <taxon>Platyhelminthes</taxon>
        <taxon>Cestoda</taxon>
        <taxon>Eucestoda</taxon>
        <taxon>Cyclophyllidea</taxon>
        <taxon>Taeniidae</taxon>
        <taxon>Taenia</taxon>
    </lineage>
</organism>
<reference evidence="5 6" key="2">
    <citation type="submission" date="2018-11" db="EMBL/GenBank/DDBJ databases">
        <authorList>
            <consortium name="Pathogen Informatics"/>
        </authorList>
    </citation>
    <scope>NUCLEOTIDE SEQUENCE [LARGE SCALE GENOMIC DNA]</scope>
</reference>
<keyword evidence="2" id="KW-0689">Ribosomal protein</keyword>
<dbReference type="Proteomes" id="UP000282613">
    <property type="component" value="Unassembled WGS sequence"/>
</dbReference>
<dbReference type="PANTHER" id="PTHR13014:SF3">
    <property type="entry name" value="LARGE RIBOSOMAL SUBUNIT PROTEIN ML65"/>
    <property type="match status" value="1"/>
</dbReference>
<dbReference type="WBParaSite" id="TASK_0000709401-mRNA-1">
    <property type="protein sequence ID" value="TASK_0000709401-mRNA-1"/>
    <property type="gene ID" value="TASK_0000709401"/>
</dbReference>
<evidence type="ECO:0000313" key="6">
    <source>
        <dbReference type="Proteomes" id="UP000282613"/>
    </source>
</evidence>
<gene>
    <name evidence="5" type="ORF">TASK_LOCUS7095</name>
</gene>
<evidence type="ECO:0000256" key="2">
    <source>
        <dbReference type="ARBA" id="ARBA00022980"/>
    </source>
</evidence>
<dbReference type="EMBL" id="UYRS01018574">
    <property type="protein sequence ID" value="VDK37860.1"/>
    <property type="molecule type" value="Genomic_DNA"/>
</dbReference>
<keyword evidence="6" id="KW-1185">Reference proteome</keyword>
<evidence type="ECO:0000313" key="7">
    <source>
        <dbReference type="WBParaSite" id="TASK_0000709401-mRNA-1"/>
    </source>
</evidence>
<sequence>MLRRRLCAQTTFIGSLHTSAVIQKQPAHDRQRRRRKMPPPFHRLPFYDEDPLKVLKVGHLFPASIPGSWGTTDVKTMEKFHKIGQVLKTQPTLHEKLKELYYHEKNLWYHRLDLPLNCTDTLDFSQYITRTNLRPIEELSPTYSAPINLNIDIVRNRVQEFLTLCPLKPKSSPYERQEFLSAFMECIHSTLVEYCNQGHLRTQVTQLDVGAKVETFFKRSGFADLYDTEHIEKECLSEGIWEPTEEAILDSEGLLRFRVCGKLAWQLRTDSPLPPFVTASEGVCFEDRLPPDGKLYRPEVFGLDPIDHYDFSCLPFVNTMHSPEYIRSVAGYWPSSPFLPEPVGEEPCKFGLLGVVDVTPSSEQSHFHCTDNIAPSDSITREALSNGILTAFAWSSAMAYNQGFTLYNELENPFSVQLLLFDATSATWQLVAYQLNSICALWKAPDAGDPFNLLWNSPRLPMFTSLASKDLVSSQKHRLNLEVLELVTRAMLLKPTPAKMKANVQARLIPNSNIEERETYVGTAESTDGGAAELTGAEHAALFEAESEETARKGHPIRAYPHPLPHPNEVFFLKLTEKAELLQEMREKMPAFGGAQSFFYEEGSAVPTEIREVLRQFRLNRRARTAHSKVLRRPPRWR</sequence>
<evidence type="ECO:0000313" key="5">
    <source>
        <dbReference type="EMBL" id="VDK37860.1"/>
    </source>
</evidence>
<comment type="subcellular location">
    <subcellularLocation>
        <location evidence="1">Mitochondrion</location>
    </subcellularLocation>
</comment>
<dbReference type="PANTHER" id="PTHR13014">
    <property type="entry name" value="MITOCHONDRIAL 28S RIBOSOMAL PROTEIN S30/P52 PRO-APOTOTIC PROTEIN"/>
    <property type="match status" value="1"/>
</dbReference>
<keyword evidence="4" id="KW-0687">Ribonucleoprotein</keyword>
<name>A0A158R9D9_TAEAS</name>
<evidence type="ECO:0000256" key="1">
    <source>
        <dbReference type="ARBA" id="ARBA00004173"/>
    </source>
</evidence>
<dbReference type="InterPro" id="IPR010793">
    <property type="entry name" value="Ribosomal_mL37/mL65"/>
</dbReference>
<dbReference type="Pfam" id="PF07147">
    <property type="entry name" value="PDCD9"/>
    <property type="match status" value="1"/>
</dbReference>
<accession>A0A158R9D9</accession>
<dbReference type="GO" id="GO:0006412">
    <property type="term" value="P:translation"/>
    <property type="evidence" value="ECO:0007669"/>
    <property type="project" value="InterPro"/>
</dbReference>
<dbReference type="GO" id="GO:0005762">
    <property type="term" value="C:mitochondrial large ribosomal subunit"/>
    <property type="evidence" value="ECO:0007669"/>
    <property type="project" value="TreeGrafter"/>
</dbReference>
<dbReference type="OrthoDB" id="6041973at2759"/>
<dbReference type="InterPro" id="IPR039982">
    <property type="entry name" value="Ribosomal_mL65"/>
</dbReference>